<dbReference type="GO" id="GO:0002100">
    <property type="term" value="P:tRNA wobble adenosine to inosine editing"/>
    <property type="evidence" value="ECO:0007669"/>
    <property type="project" value="UniProtKB-UniRule"/>
</dbReference>
<evidence type="ECO:0000313" key="9">
    <source>
        <dbReference type="Proteomes" id="UP000598633"/>
    </source>
</evidence>
<gene>
    <name evidence="6" type="primary">tadA</name>
    <name evidence="8" type="ORF">IFJ97_03730</name>
</gene>
<feature type="active site" description="Proton donor" evidence="6">
    <location>
        <position position="48"/>
    </location>
</feature>
<dbReference type="HAMAP" id="MF_00972">
    <property type="entry name" value="tRNA_aden_deaminase"/>
    <property type="match status" value="1"/>
</dbReference>
<dbReference type="InterPro" id="IPR028883">
    <property type="entry name" value="tRNA_aden_deaminase"/>
</dbReference>
<organism evidence="8 9">
    <name type="scientific">Candidatus Sulfomarinibacter kjeldsenii</name>
    <dbReference type="NCBI Taxonomy" id="2885994"/>
    <lineage>
        <taxon>Bacteria</taxon>
        <taxon>Pseudomonadati</taxon>
        <taxon>Acidobacteriota</taxon>
        <taxon>Thermoanaerobaculia</taxon>
        <taxon>Thermoanaerobaculales</taxon>
        <taxon>Candidatus Sulfomarinibacteraceae</taxon>
        <taxon>Candidatus Sulfomarinibacter</taxon>
    </lineage>
</organism>
<comment type="cofactor">
    <cofactor evidence="6">
        <name>Zn(2+)</name>
        <dbReference type="ChEBI" id="CHEBI:29105"/>
    </cofactor>
    <text evidence="6">Binds 1 zinc ion per subunit.</text>
</comment>
<reference evidence="8 9" key="1">
    <citation type="submission" date="2020-08" db="EMBL/GenBank/DDBJ databases">
        <title>Acidobacteriota in marine sediments use diverse sulfur dissimilation pathways.</title>
        <authorList>
            <person name="Wasmund K."/>
        </authorList>
    </citation>
    <scope>NUCLEOTIDE SEQUENCE [LARGE SCALE GENOMIC DNA]</scope>
    <source>
        <strain evidence="8">MAG AM3-A</strain>
    </source>
</reference>
<dbReference type="InterPro" id="IPR002125">
    <property type="entry name" value="CMP_dCMP_dom"/>
</dbReference>
<dbReference type="AlphaFoldDB" id="A0A8J7CG74"/>
<comment type="catalytic activity">
    <reaction evidence="5 6">
        <text>adenosine(34) in tRNA + H2O + H(+) = inosine(34) in tRNA + NH4(+)</text>
        <dbReference type="Rhea" id="RHEA:43168"/>
        <dbReference type="Rhea" id="RHEA-COMP:10373"/>
        <dbReference type="Rhea" id="RHEA-COMP:10374"/>
        <dbReference type="ChEBI" id="CHEBI:15377"/>
        <dbReference type="ChEBI" id="CHEBI:15378"/>
        <dbReference type="ChEBI" id="CHEBI:28938"/>
        <dbReference type="ChEBI" id="CHEBI:74411"/>
        <dbReference type="ChEBI" id="CHEBI:82852"/>
        <dbReference type="EC" id="3.5.4.33"/>
    </reaction>
</comment>
<comment type="similarity">
    <text evidence="6">Belongs to the cytidine and deoxycytidylate deaminase family.</text>
</comment>
<proteinExistence type="inferred from homology"/>
<keyword evidence="3 6" id="KW-0378">Hydrolase</keyword>
<evidence type="ECO:0000256" key="3">
    <source>
        <dbReference type="ARBA" id="ARBA00022801"/>
    </source>
</evidence>
<keyword evidence="4 6" id="KW-0862">Zinc</keyword>
<dbReference type="CDD" id="cd01285">
    <property type="entry name" value="nucleoside_deaminase"/>
    <property type="match status" value="1"/>
</dbReference>
<dbReference type="Pfam" id="PF00383">
    <property type="entry name" value="dCMP_cyt_deam_1"/>
    <property type="match status" value="1"/>
</dbReference>
<evidence type="ECO:0000256" key="2">
    <source>
        <dbReference type="ARBA" id="ARBA00022723"/>
    </source>
</evidence>
<dbReference type="Proteomes" id="UP000598633">
    <property type="component" value="Unassembled WGS sequence"/>
</dbReference>
<evidence type="ECO:0000256" key="6">
    <source>
        <dbReference type="HAMAP-Rule" id="MF_00972"/>
    </source>
</evidence>
<accession>A0A8J7CG74</accession>
<evidence type="ECO:0000259" key="7">
    <source>
        <dbReference type="PROSITE" id="PS51747"/>
    </source>
</evidence>
<comment type="function">
    <text evidence="6">Catalyzes the deamination of adenosine to inosine at the wobble position 34 of tRNA(Arg2).</text>
</comment>
<dbReference type="PANTHER" id="PTHR11079">
    <property type="entry name" value="CYTOSINE DEAMINASE FAMILY MEMBER"/>
    <property type="match status" value="1"/>
</dbReference>
<dbReference type="Gene3D" id="3.40.140.10">
    <property type="entry name" value="Cytidine Deaminase, domain 2"/>
    <property type="match status" value="1"/>
</dbReference>
<comment type="caution">
    <text evidence="8">The sequence shown here is derived from an EMBL/GenBank/DDBJ whole genome shotgun (WGS) entry which is preliminary data.</text>
</comment>
<feature type="binding site" evidence="6">
    <location>
        <position position="46"/>
    </location>
    <ligand>
        <name>Zn(2+)</name>
        <dbReference type="ChEBI" id="CHEBI:29105"/>
        <note>catalytic</note>
    </ligand>
</feature>
<dbReference type="GO" id="GO:0052717">
    <property type="term" value="F:tRNA-specific adenosine-34 deaminase activity"/>
    <property type="evidence" value="ECO:0007669"/>
    <property type="project" value="UniProtKB-UniRule"/>
</dbReference>
<dbReference type="PANTHER" id="PTHR11079:SF202">
    <property type="entry name" value="TRNA-SPECIFIC ADENOSINE DEAMINASE"/>
    <property type="match status" value="1"/>
</dbReference>
<sequence length="145" mass="15493">MAAAIAEAEAAAARGEVPVGAVVTLGGEIVARSGNRRQEQSDPAAHAEIIALREAGRVVGDWRLSNCTLYVTLEPCPMCAATCREARLQLVIWGAEDERAGAFGSVIDLAADPRLGPPLAHRGGLEEDRCRELLLRFFAKQRQSS</sequence>
<dbReference type="EC" id="3.5.4.33" evidence="6"/>
<evidence type="ECO:0000256" key="1">
    <source>
        <dbReference type="ARBA" id="ARBA00022694"/>
    </source>
</evidence>
<dbReference type="InterPro" id="IPR016193">
    <property type="entry name" value="Cytidine_deaminase-like"/>
</dbReference>
<comment type="subunit">
    <text evidence="6">Homodimer.</text>
</comment>
<dbReference type="GO" id="GO:0008270">
    <property type="term" value="F:zinc ion binding"/>
    <property type="evidence" value="ECO:0007669"/>
    <property type="project" value="UniProtKB-UniRule"/>
</dbReference>
<keyword evidence="1 6" id="KW-0819">tRNA processing</keyword>
<feature type="domain" description="CMP/dCMP-type deaminase" evidence="7">
    <location>
        <begin position="1"/>
        <end position="106"/>
    </location>
</feature>
<keyword evidence="2 6" id="KW-0479">Metal-binding</keyword>
<protein>
    <recommendedName>
        <fullName evidence="6">tRNA-specific adenosine deaminase</fullName>
        <ecNumber evidence="6">3.5.4.33</ecNumber>
    </recommendedName>
</protein>
<dbReference type="PROSITE" id="PS51747">
    <property type="entry name" value="CYT_DCMP_DEAMINASES_2"/>
    <property type="match status" value="1"/>
</dbReference>
<evidence type="ECO:0000313" key="8">
    <source>
        <dbReference type="EMBL" id="MBD3870454.1"/>
    </source>
</evidence>
<feature type="binding site" evidence="6">
    <location>
        <position position="76"/>
    </location>
    <ligand>
        <name>Zn(2+)</name>
        <dbReference type="ChEBI" id="CHEBI:29105"/>
        <note>catalytic</note>
    </ligand>
</feature>
<dbReference type="SUPFAM" id="SSF53927">
    <property type="entry name" value="Cytidine deaminase-like"/>
    <property type="match status" value="1"/>
</dbReference>
<feature type="binding site" evidence="6">
    <location>
        <position position="79"/>
    </location>
    <ligand>
        <name>Zn(2+)</name>
        <dbReference type="ChEBI" id="CHEBI:29105"/>
        <note>catalytic</note>
    </ligand>
</feature>
<evidence type="ECO:0000256" key="5">
    <source>
        <dbReference type="ARBA" id="ARBA00048045"/>
    </source>
</evidence>
<evidence type="ECO:0000256" key="4">
    <source>
        <dbReference type="ARBA" id="ARBA00022833"/>
    </source>
</evidence>
<name>A0A8J7CG74_9BACT</name>
<dbReference type="EMBL" id="JACXWA010000062">
    <property type="protein sequence ID" value="MBD3870454.1"/>
    <property type="molecule type" value="Genomic_DNA"/>
</dbReference>